<dbReference type="InterPro" id="IPR023393">
    <property type="entry name" value="START-like_dom_sf"/>
</dbReference>
<reference evidence="1 2" key="1">
    <citation type="submission" date="2019-06" db="EMBL/GenBank/DDBJ databases">
        <title>Draft genome of Streptomyces sedi sp. JCM16909.</title>
        <authorList>
            <person name="Klykleung N."/>
            <person name="Tanasupawat S."/>
            <person name="Kudo T."/>
            <person name="Yuki M."/>
            <person name="Ohkuma M."/>
        </authorList>
    </citation>
    <scope>NUCLEOTIDE SEQUENCE [LARGE SCALE GENOMIC DNA]</scope>
    <source>
        <strain evidence="1 2">JCM 16909</strain>
    </source>
</reference>
<proteinExistence type="predicted"/>
<protein>
    <submittedName>
        <fullName evidence="1">SRPBCC family protein</fullName>
    </submittedName>
</protein>
<evidence type="ECO:0000313" key="1">
    <source>
        <dbReference type="EMBL" id="TNM27729.1"/>
    </source>
</evidence>
<comment type="caution">
    <text evidence="1">The sequence shown here is derived from an EMBL/GenBank/DDBJ whole genome shotgun (WGS) entry which is preliminary data.</text>
</comment>
<dbReference type="AlphaFoldDB" id="A0A5C4UXP8"/>
<dbReference type="EMBL" id="VDGT01000016">
    <property type="protein sequence ID" value="TNM27729.1"/>
    <property type="molecule type" value="Genomic_DNA"/>
</dbReference>
<dbReference type="OrthoDB" id="4483486at2"/>
<gene>
    <name evidence="1" type="ORF">FH715_20190</name>
</gene>
<dbReference type="Proteomes" id="UP000311713">
    <property type="component" value="Unassembled WGS sequence"/>
</dbReference>
<dbReference type="Gene3D" id="3.30.530.20">
    <property type="match status" value="1"/>
</dbReference>
<keyword evidence="2" id="KW-1185">Reference proteome</keyword>
<dbReference type="CDD" id="cd07812">
    <property type="entry name" value="SRPBCC"/>
    <property type="match status" value="1"/>
</dbReference>
<sequence>MAVRHHLVLRPPPAVWRVLEDPRSYARWVVGTRESGPAVDDWPEVGSALGYTVRLGLRDLHGRTWVRRYEPPHILELEADSGPLGTARIALEIRRWGRNTLVIMEEHPLRGLGGRMHNVVLDAAQQFRHRGMLARLARVVEELTPEEPAAEDRPSPPRPRA</sequence>
<dbReference type="RefSeq" id="WP_139647356.1">
    <property type="nucleotide sequence ID" value="NZ_BAAAZS010000107.1"/>
</dbReference>
<evidence type="ECO:0000313" key="2">
    <source>
        <dbReference type="Proteomes" id="UP000311713"/>
    </source>
</evidence>
<name>A0A5C4UXP8_9ACTN</name>
<accession>A0A5C4UXP8</accession>
<dbReference type="SUPFAM" id="SSF55961">
    <property type="entry name" value="Bet v1-like"/>
    <property type="match status" value="1"/>
</dbReference>
<organism evidence="1 2">
    <name type="scientific">Streptomyces sedi</name>
    <dbReference type="NCBI Taxonomy" id="555059"/>
    <lineage>
        <taxon>Bacteria</taxon>
        <taxon>Bacillati</taxon>
        <taxon>Actinomycetota</taxon>
        <taxon>Actinomycetes</taxon>
        <taxon>Kitasatosporales</taxon>
        <taxon>Streptomycetaceae</taxon>
        <taxon>Streptomyces</taxon>
    </lineage>
</organism>